<dbReference type="SUPFAM" id="SSF53448">
    <property type="entry name" value="Nucleotide-diphospho-sugar transferases"/>
    <property type="match status" value="1"/>
</dbReference>
<accession>A0A841L9M9</accession>
<evidence type="ECO:0000313" key="2">
    <source>
        <dbReference type="EMBL" id="MBB6225862.1"/>
    </source>
</evidence>
<evidence type="ECO:0000313" key="3">
    <source>
        <dbReference type="Proteomes" id="UP000538147"/>
    </source>
</evidence>
<reference evidence="2 3" key="1">
    <citation type="submission" date="2020-08" db="EMBL/GenBank/DDBJ databases">
        <title>Genomic Encyclopedia of Type Strains, Phase IV (KMG-IV): sequencing the most valuable type-strain genomes for metagenomic binning, comparative biology and taxonomic classification.</title>
        <authorList>
            <person name="Goeker M."/>
        </authorList>
    </citation>
    <scope>NUCLEOTIDE SEQUENCE [LARGE SCALE GENOMIC DNA]</scope>
    <source>
        <strain evidence="2 3">DSM 102189</strain>
    </source>
</reference>
<comment type="caution">
    <text evidence="2">The sequence shown here is derived from an EMBL/GenBank/DDBJ whole genome shotgun (WGS) entry which is preliminary data.</text>
</comment>
<gene>
    <name evidence="2" type="ORF">FHS79_000013</name>
</gene>
<organism evidence="2 3">
    <name type="scientific">Polymorphobacter multimanifer</name>
    <dbReference type="NCBI Taxonomy" id="1070431"/>
    <lineage>
        <taxon>Bacteria</taxon>
        <taxon>Pseudomonadati</taxon>
        <taxon>Pseudomonadota</taxon>
        <taxon>Alphaproteobacteria</taxon>
        <taxon>Sphingomonadales</taxon>
        <taxon>Sphingosinicellaceae</taxon>
        <taxon>Polymorphobacter</taxon>
    </lineage>
</organism>
<dbReference type="AlphaFoldDB" id="A0A841L9M9"/>
<evidence type="ECO:0000259" key="1">
    <source>
        <dbReference type="Pfam" id="PF00535"/>
    </source>
</evidence>
<dbReference type="PANTHER" id="PTHR43685:SF2">
    <property type="entry name" value="GLYCOSYLTRANSFERASE 2-LIKE DOMAIN-CONTAINING PROTEIN"/>
    <property type="match status" value="1"/>
</dbReference>
<dbReference type="PANTHER" id="PTHR43685">
    <property type="entry name" value="GLYCOSYLTRANSFERASE"/>
    <property type="match status" value="1"/>
</dbReference>
<proteinExistence type="predicted"/>
<dbReference type="GO" id="GO:0016740">
    <property type="term" value="F:transferase activity"/>
    <property type="evidence" value="ECO:0007669"/>
    <property type="project" value="UniProtKB-KW"/>
</dbReference>
<sequence>MSCPQPRASVVIPHLNTPDLLARCLQSVLAQVLDTGSFEVIVVDNGSSRPLAPVEAAFPAVRFLREARPGPGHARNTGIAAASAATIVCIDADCRAAPGWLQAAVEAVEADPDHPAGGEITIDFVDPARLTGIEAYEAVFGFRQRMYIEAKQFSVTANLATARSLHAKIGPFGGIDIAEDLDWGKRAHAAGHATRFVPAMHVLHPARPDMAALKRKWQRHIRHDWTERQGPMLHWYVRALALLLSVPVEAVKLVTSPRVHGVGNRLRGVGVLAAIRMFRAAEMLRVAANPAGSGADHWNRAA</sequence>
<dbReference type="InterPro" id="IPR050834">
    <property type="entry name" value="Glycosyltransf_2"/>
</dbReference>
<keyword evidence="2" id="KW-0808">Transferase</keyword>
<keyword evidence="3" id="KW-1185">Reference proteome</keyword>
<dbReference type="InterPro" id="IPR029044">
    <property type="entry name" value="Nucleotide-diphossugar_trans"/>
</dbReference>
<feature type="domain" description="Glycosyltransferase 2-like" evidence="1">
    <location>
        <begin position="9"/>
        <end position="142"/>
    </location>
</feature>
<protein>
    <submittedName>
        <fullName evidence="2">Glycosyltransferase involved in cell wall biosynthesis</fullName>
    </submittedName>
</protein>
<dbReference type="RefSeq" id="WP_184193475.1">
    <property type="nucleotide sequence ID" value="NZ_JACIIV010000001.1"/>
</dbReference>
<dbReference type="Pfam" id="PF00535">
    <property type="entry name" value="Glycos_transf_2"/>
    <property type="match status" value="1"/>
</dbReference>
<dbReference type="InterPro" id="IPR001173">
    <property type="entry name" value="Glyco_trans_2-like"/>
</dbReference>
<name>A0A841L9M9_9SPHN</name>
<dbReference type="Proteomes" id="UP000538147">
    <property type="component" value="Unassembled WGS sequence"/>
</dbReference>
<dbReference type="EMBL" id="JACIIV010000001">
    <property type="protein sequence ID" value="MBB6225862.1"/>
    <property type="molecule type" value="Genomic_DNA"/>
</dbReference>
<dbReference type="Gene3D" id="3.90.550.10">
    <property type="entry name" value="Spore Coat Polysaccharide Biosynthesis Protein SpsA, Chain A"/>
    <property type="match status" value="1"/>
</dbReference>